<gene>
    <name evidence="1" type="ORF">CBQ26_00570</name>
</gene>
<organism evidence="1 2">
    <name type="scientific">Deinococcus indicus</name>
    <dbReference type="NCBI Taxonomy" id="223556"/>
    <lineage>
        <taxon>Bacteria</taxon>
        <taxon>Thermotogati</taxon>
        <taxon>Deinococcota</taxon>
        <taxon>Deinococci</taxon>
        <taxon>Deinococcales</taxon>
        <taxon>Deinococcaceae</taxon>
        <taxon>Deinococcus</taxon>
    </lineage>
</organism>
<dbReference type="OrthoDB" id="9834887at2"/>
<keyword evidence="2" id="KW-1185">Reference proteome</keyword>
<dbReference type="Proteomes" id="UP000197208">
    <property type="component" value="Unassembled WGS sequence"/>
</dbReference>
<dbReference type="AlphaFoldDB" id="A0A246BTG9"/>
<sequence length="323" mass="34616">MTFTANTAIRNQGRRGHFGMALQTEPGVYVPPTHFLRETGGSGFLPDDLERMSQAFRGNAFENPAEYAGSDYQGRSVTTEATAADVILAMKAMFGTPDAQGVITPVDSTQWAEYFPLTAFSGQWYVPGAGHVQITDGQLHEMLLTVPEQRTEYVTAQYSFHAAKGVRHPEGAPIAPFAPIVPVIPGYSGGLGRLEHTVTIGGISYVPDSTSTARLYNPVEPLPANGEFVSGFAPSEQPIGAEFGMSFARPVEAILALGKSKAFTTLVWKLAVGTTKLIEITAQVQVSAREVPVSPGRVRTTATLRARNQTPGVSPFSIKTKDT</sequence>
<dbReference type="RefSeq" id="WP_088246678.1">
    <property type="nucleotide sequence ID" value="NZ_NHMK01000003.1"/>
</dbReference>
<reference evidence="1 2" key="1">
    <citation type="submission" date="2017-05" db="EMBL/GenBank/DDBJ databases">
        <title>De novo genome assembly of Deniococcus indicus strain DR1.</title>
        <authorList>
            <person name="Chauhan D."/>
            <person name="Yennamalli R.M."/>
            <person name="Priyadarshini R."/>
        </authorList>
    </citation>
    <scope>NUCLEOTIDE SEQUENCE [LARGE SCALE GENOMIC DNA]</scope>
    <source>
        <strain evidence="1 2">DR1</strain>
    </source>
</reference>
<dbReference type="EMBL" id="NHMK01000003">
    <property type="protein sequence ID" value="OWL98986.1"/>
    <property type="molecule type" value="Genomic_DNA"/>
</dbReference>
<proteinExistence type="predicted"/>
<evidence type="ECO:0000313" key="2">
    <source>
        <dbReference type="Proteomes" id="UP000197208"/>
    </source>
</evidence>
<protein>
    <submittedName>
        <fullName evidence="1">Uncharacterized protein</fullName>
    </submittedName>
</protein>
<comment type="caution">
    <text evidence="1">The sequence shown here is derived from an EMBL/GenBank/DDBJ whole genome shotgun (WGS) entry which is preliminary data.</text>
</comment>
<name>A0A246BTG9_9DEIO</name>
<evidence type="ECO:0000313" key="1">
    <source>
        <dbReference type="EMBL" id="OWL98986.1"/>
    </source>
</evidence>
<accession>A0A246BTG9</accession>